<proteinExistence type="predicted"/>
<dbReference type="AlphaFoldDB" id="A0A498P3N4"/>
<evidence type="ECO:0000256" key="1">
    <source>
        <dbReference type="SAM" id="MobiDB-lite"/>
    </source>
</evidence>
<dbReference type="PANTHER" id="PTHR32387:SF0">
    <property type="entry name" value="PROTEIN NO VEIN"/>
    <property type="match status" value="1"/>
</dbReference>
<gene>
    <name evidence="2" type="ORF">ROHU_000773</name>
</gene>
<protein>
    <submittedName>
        <fullName evidence="2">Uncharacterized protein</fullName>
    </submittedName>
</protein>
<organism evidence="2 3">
    <name type="scientific">Labeo rohita</name>
    <name type="common">Indian major carp</name>
    <name type="synonym">Cyprinus rohita</name>
    <dbReference type="NCBI Taxonomy" id="84645"/>
    <lineage>
        <taxon>Eukaryota</taxon>
        <taxon>Metazoa</taxon>
        <taxon>Chordata</taxon>
        <taxon>Craniata</taxon>
        <taxon>Vertebrata</taxon>
        <taxon>Euteleostomi</taxon>
        <taxon>Actinopterygii</taxon>
        <taxon>Neopterygii</taxon>
        <taxon>Teleostei</taxon>
        <taxon>Ostariophysi</taxon>
        <taxon>Cypriniformes</taxon>
        <taxon>Cyprinidae</taxon>
        <taxon>Labeoninae</taxon>
        <taxon>Labeonini</taxon>
        <taxon>Labeo</taxon>
    </lineage>
</organism>
<reference evidence="2 3" key="1">
    <citation type="submission" date="2018-03" db="EMBL/GenBank/DDBJ databases">
        <title>Draft genome sequence of Rohu Carp (Labeo rohita).</title>
        <authorList>
            <person name="Das P."/>
            <person name="Kushwaha B."/>
            <person name="Joshi C.G."/>
            <person name="Kumar D."/>
            <person name="Nagpure N.S."/>
            <person name="Sahoo L."/>
            <person name="Das S.P."/>
            <person name="Bit A."/>
            <person name="Patnaik S."/>
            <person name="Meher P.K."/>
            <person name="Jayasankar P."/>
            <person name="Koringa P.G."/>
            <person name="Patel N.V."/>
            <person name="Hinsu A.T."/>
            <person name="Kumar R."/>
            <person name="Pandey M."/>
            <person name="Agarwal S."/>
            <person name="Srivastava S."/>
            <person name="Singh M."/>
            <person name="Iquebal M.A."/>
            <person name="Jaiswal S."/>
            <person name="Angadi U.B."/>
            <person name="Kumar N."/>
            <person name="Raza M."/>
            <person name="Shah T.M."/>
            <person name="Rai A."/>
            <person name="Jena J.K."/>
        </authorList>
    </citation>
    <scope>NUCLEOTIDE SEQUENCE [LARGE SCALE GENOMIC DNA]</scope>
    <source>
        <strain evidence="2">DASCIFA01</strain>
        <tissue evidence="2">Testis</tissue>
    </source>
</reference>
<feature type="region of interest" description="Disordered" evidence="1">
    <location>
        <begin position="45"/>
        <end position="123"/>
    </location>
</feature>
<dbReference type="InterPro" id="IPR052957">
    <property type="entry name" value="Auxin_embryo_med"/>
</dbReference>
<keyword evidence="3" id="KW-1185">Reference proteome</keyword>
<name>A0A498P3N4_LABRO</name>
<dbReference type="STRING" id="84645.A0A498P3N4"/>
<dbReference type="InterPro" id="IPR036890">
    <property type="entry name" value="HATPase_C_sf"/>
</dbReference>
<comment type="caution">
    <text evidence="2">The sequence shown here is derived from an EMBL/GenBank/DDBJ whole genome shotgun (WGS) entry which is preliminary data.</text>
</comment>
<dbReference type="EMBL" id="QBIY01004476">
    <property type="protein sequence ID" value="RXN38811.1"/>
    <property type="molecule type" value="Genomic_DNA"/>
</dbReference>
<dbReference type="PANTHER" id="PTHR32387">
    <property type="entry name" value="WU:FJ29H11"/>
    <property type="match status" value="1"/>
</dbReference>
<dbReference type="SUPFAM" id="SSF55874">
    <property type="entry name" value="ATPase domain of HSP90 chaperone/DNA topoisomerase II/histidine kinase"/>
    <property type="match status" value="1"/>
</dbReference>
<sequence>MGLLLGITEWRSHFNDKLVLKAFPQVPSEIKKFVLEDSMSDMSSVLSLNEMDNEEEVELSTSSSSPRRVHQRDDDNDDGGDDDDEDEQMYELVSEHTEETDSSDEEDKENPLTADQPDEEVNDELDQHKAIIEDIRKTEFGIGVELNEEGQNLMKKQQARLGRSLERLSTELYSKDTHFVLELIQNADDNGYPDGGEQPALAFVVEKDCITILNNECGFEENNIRAICDVGRSTKGKHKYGYIGDFDIPSSREDVDRDSSWNQWLRSEIPQLFVHAMDVFSVRAEWNMMFLH</sequence>
<accession>A0A498P3N4</accession>
<evidence type="ECO:0000313" key="2">
    <source>
        <dbReference type="EMBL" id="RXN38811.1"/>
    </source>
</evidence>
<dbReference type="Gene3D" id="3.30.565.10">
    <property type="entry name" value="Histidine kinase-like ATPase, C-terminal domain"/>
    <property type="match status" value="1"/>
</dbReference>
<feature type="compositionally biased region" description="Acidic residues" evidence="1">
    <location>
        <begin position="74"/>
        <end position="89"/>
    </location>
</feature>
<evidence type="ECO:0000313" key="3">
    <source>
        <dbReference type="Proteomes" id="UP000290572"/>
    </source>
</evidence>
<dbReference type="Proteomes" id="UP000290572">
    <property type="component" value="Unassembled WGS sequence"/>
</dbReference>